<feature type="transmembrane region" description="Helical" evidence="1">
    <location>
        <begin position="140"/>
        <end position="159"/>
    </location>
</feature>
<dbReference type="GO" id="GO:0042392">
    <property type="term" value="F:sphingosine-1-phosphate phosphatase activity"/>
    <property type="evidence" value="ECO:0007669"/>
    <property type="project" value="TreeGrafter"/>
</dbReference>
<dbReference type="SMART" id="SM00014">
    <property type="entry name" value="acidPPc"/>
    <property type="match status" value="1"/>
</dbReference>
<dbReference type="Pfam" id="PF01569">
    <property type="entry name" value="PAP2"/>
    <property type="match status" value="1"/>
</dbReference>
<dbReference type="PANTHER" id="PTHR14969:SF13">
    <property type="entry name" value="AT30094P"/>
    <property type="match status" value="1"/>
</dbReference>
<feature type="transmembrane region" description="Helical" evidence="1">
    <location>
        <begin position="73"/>
        <end position="94"/>
    </location>
</feature>
<feature type="domain" description="Phosphatidic acid phosphatase type 2/haloperoxidase" evidence="2">
    <location>
        <begin position="36"/>
        <end position="156"/>
    </location>
</feature>
<gene>
    <name evidence="3" type="ORF">BDN70DRAFT_392131</name>
</gene>
<feature type="transmembrane region" description="Helical" evidence="1">
    <location>
        <begin position="114"/>
        <end position="133"/>
    </location>
</feature>
<dbReference type="Proteomes" id="UP000807469">
    <property type="component" value="Unassembled WGS sequence"/>
</dbReference>
<proteinExistence type="predicted"/>
<keyword evidence="1" id="KW-0812">Transmembrane</keyword>
<keyword evidence="1" id="KW-1133">Transmembrane helix</keyword>
<evidence type="ECO:0000313" key="4">
    <source>
        <dbReference type="Proteomes" id="UP000807469"/>
    </source>
</evidence>
<feature type="transmembrane region" description="Helical" evidence="1">
    <location>
        <begin position="36"/>
        <end position="53"/>
    </location>
</feature>
<protein>
    <submittedName>
        <fullName evidence="3">PAP2-domain-containing protein</fullName>
    </submittedName>
</protein>
<dbReference type="SUPFAM" id="SSF48317">
    <property type="entry name" value="Acid phosphatase/Vanadium-dependent haloperoxidase"/>
    <property type="match status" value="1"/>
</dbReference>
<dbReference type="PANTHER" id="PTHR14969">
    <property type="entry name" value="SPHINGOSINE-1-PHOSPHATE PHOSPHOHYDROLASE"/>
    <property type="match status" value="1"/>
</dbReference>
<comment type="caution">
    <text evidence="3">The sequence shown here is derived from an EMBL/GenBank/DDBJ whole genome shotgun (WGS) entry which is preliminary data.</text>
</comment>
<reference evidence="3" key="1">
    <citation type="submission" date="2020-11" db="EMBL/GenBank/DDBJ databases">
        <authorList>
            <consortium name="DOE Joint Genome Institute"/>
            <person name="Ahrendt S."/>
            <person name="Riley R."/>
            <person name="Andreopoulos W."/>
            <person name="Labutti K."/>
            <person name="Pangilinan J."/>
            <person name="Ruiz-Duenas F.J."/>
            <person name="Barrasa J.M."/>
            <person name="Sanchez-Garcia M."/>
            <person name="Camarero S."/>
            <person name="Miyauchi S."/>
            <person name="Serrano A."/>
            <person name="Linde D."/>
            <person name="Babiker R."/>
            <person name="Drula E."/>
            <person name="Ayuso-Fernandez I."/>
            <person name="Pacheco R."/>
            <person name="Padilla G."/>
            <person name="Ferreira P."/>
            <person name="Barriuso J."/>
            <person name="Kellner H."/>
            <person name="Castanera R."/>
            <person name="Alfaro M."/>
            <person name="Ramirez L."/>
            <person name="Pisabarro A.G."/>
            <person name="Kuo A."/>
            <person name="Tritt A."/>
            <person name="Lipzen A."/>
            <person name="He G."/>
            <person name="Yan M."/>
            <person name="Ng V."/>
            <person name="Cullen D."/>
            <person name="Martin F."/>
            <person name="Rosso M.-N."/>
            <person name="Henrissat B."/>
            <person name="Hibbett D."/>
            <person name="Martinez A.T."/>
            <person name="Grigoriev I.V."/>
        </authorList>
    </citation>
    <scope>NUCLEOTIDE SEQUENCE</scope>
    <source>
        <strain evidence="3">CIRM-BRFM 674</strain>
    </source>
</reference>
<evidence type="ECO:0000256" key="1">
    <source>
        <dbReference type="SAM" id="Phobius"/>
    </source>
</evidence>
<dbReference type="InterPro" id="IPR000326">
    <property type="entry name" value="PAP2/HPO"/>
</dbReference>
<dbReference type="Gene3D" id="1.20.144.10">
    <property type="entry name" value="Phosphatidic acid phosphatase type 2/haloperoxidase"/>
    <property type="match status" value="1"/>
</dbReference>
<evidence type="ECO:0000259" key="2">
    <source>
        <dbReference type="SMART" id="SM00014"/>
    </source>
</evidence>
<organism evidence="3 4">
    <name type="scientific">Pholiota conissans</name>
    <dbReference type="NCBI Taxonomy" id="109636"/>
    <lineage>
        <taxon>Eukaryota</taxon>
        <taxon>Fungi</taxon>
        <taxon>Dikarya</taxon>
        <taxon>Basidiomycota</taxon>
        <taxon>Agaricomycotina</taxon>
        <taxon>Agaricomycetes</taxon>
        <taxon>Agaricomycetidae</taxon>
        <taxon>Agaricales</taxon>
        <taxon>Agaricineae</taxon>
        <taxon>Strophariaceae</taxon>
        <taxon>Pholiota</taxon>
    </lineage>
</organism>
<dbReference type="OrthoDB" id="302705at2759"/>
<keyword evidence="4" id="KW-1185">Reference proteome</keyword>
<name>A0A9P5ZB89_9AGAR</name>
<evidence type="ECO:0000313" key="3">
    <source>
        <dbReference type="EMBL" id="KAF9482791.1"/>
    </source>
</evidence>
<sequence length="184" mass="20753">MFNYIWSVWLAFLDKTNFIVTGLTVAFVWYTRSAGVLYFSIGAVLCSLAVKVVKRVVRQPRPPVNITGRKMKVSYGMPSTHSAAISYFATYILLASRYLPLHTSLQPAHAWRVFTPLICLPWATSVVMSRIWLGHHTWPQVFAGASFGVGLASIWYSLWVGGWNIVGAMGEEAWNEWLSAHNWV</sequence>
<dbReference type="InterPro" id="IPR036938">
    <property type="entry name" value="PAP2/HPO_sf"/>
</dbReference>
<accession>A0A9P5ZB89</accession>
<keyword evidence="1" id="KW-0472">Membrane</keyword>
<feature type="transmembrane region" description="Helical" evidence="1">
    <location>
        <begin position="12"/>
        <end position="30"/>
    </location>
</feature>
<dbReference type="EMBL" id="MU155161">
    <property type="protein sequence ID" value="KAF9482791.1"/>
    <property type="molecule type" value="Genomic_DNA"/>
</dbReference>
<dbReference type="AlphaFoldDB" id="A0A9P5ZB89"/>